<evidence type="ECO:0000256" key="3">
    <source>
        <dbReference type="ARBA" id="ARBA00023082"/>
    </source>
</evidence>
<evidence type="ECO:0000259" key="5">
    <source>
        <dbReference type="Pfam" id="PF04542"/>
    </source>
</evidence>
<dbReference type="eggNOG" id="COG1595">
    <property type="taxonomic scope" value="Bacteria"/>
</dbReference>
<evidence type="ECO:0000259" key="6">
    <source>
        <dbReference type="Pfam" id="PF08281"/>
    </source>
</evidence>
<feature type="domain" description="RNA polymerase sigma factor 70 region 4 type 2" evidence="6">
    <location>
        <begin position="128"/>
        <end position="178"/>
    </location>
</feature>
<evidence type="ECO:0000256" key="1">
    <source>
        <dbReference type="ARBA" id="ARBA00010641"/>
    </source>
</evidence>
<dbReference type="NCBIfam" id="TIGR02985">
    <property type="entry name" value="Sig70_bacteroi1"/>
    <property type="match status" value="1"/>
</dbReference>
<dbReference type="GO" id="GO:0016987">
    <property type="term" value="F:sigma factor activity"/>
    <property type="evidence" value="ECO:0007669"/>
    <property type="project" value="UniProtKB-KW"/>
</dbReference>
<comment type="caution">
    <text evidence="7">The sequence shown here is derived from an EMBL/GenBank/DDBJ whole genome shotgun (WGS) entry which is preliminary data.</text>
</comment>
<dbReference type="InterPro" id="IPR013324">
    <property type="entry name" value="RNA_pol_sigma_r3/r4-like"/>
</dbReference>
<evidence type="ECO:0000313" key="8">
    <source>
        <dbReference type="Proteomes" id="UP000003416"/>
    </source>
</evidence>
<sequence length="194" mass="22479">MMNMVNGTILVGKSNRLNLEKYYQLYYKKAYLFAKSYVRDQYVAEDIASDALVKLWVIMGENEIRHPLTFLLSIVKNKSIDFLRHEVIRQEALANMSDVGMGGRNARISALGSCEPENIYSKEIEYIIRDTLNALPDRTRNVFLMSRYQNLPKGEIAKRLNFTSKGVEYHIIKALKSLRVNLKDYLPVLCLFFL</sequence>
<dbReference type="InterPro" id="IPR039425">
    <property type="entry name" value="RNA_pol_sigma-70-like"/>
</dbReference>
<accession>F3PNH3</accession>
<dbReference type="PANTHER" id="PTHR43133">
    <property type="entry name" value="RNA POLYMERASE ECF-TYPE SIGMA FACTO"/>
    <property type="match status" value="1"/>
</dbReference>
<dbReference type="SUPFAM" id="SSF88659">
    <property type="entry name" value="Sigma3 and sigma4 domains of RNA polymerase sigma factors"/>
    <property type="match status" value="1"/>
</dbReference>
<keyword evidence="3" id="KW-0731">Sigma factor</keyword>
<keyword evidence="2" id="KW-0805">Transcription regulation</keyword>
<dbReference type="RefSeq" id="WP_009123623.1">
    <property type="nucleotide sequence ID" value="NZ_GL882606.1"/>
</dbReference>
<evidence type="ECO:0000313" key="7">
    <source>
        <dbReference type="EMBL" id="EGF59712.1"/>
    </source>
</evidence>
<dbReference type="PANTHER" id="PTHR43133:SF46">
    <property type="entry name" value="RNA POLYMERASE SIGMA-70 FACTOR ECF SUBFAMILY"/>
    <property type="match status" value="1"/>
</dbReference>
<dbReference type="STRING" id="763034.HMPREF9446_00259"/>
<dbReference type="AlphaFoldDB" id="F3PNH3"/>
<dbReference type="InterPro" id="IPR013325">
    <property type="entry name" value="RNA_pol_sigma_r2"/>
</dbReference>
<name>F3PNH3_9BACE</name>
<dbReference type="InterPro" id="IPR014327">
    <property type="entry name" value="RNA_pol_sigma70_bacteroid"/>
</dbReference>
<evidence type="ECO:0000256" key="2">
    <source>
        <dbReference type="ARBA" id="ARBA00023015"/>
    </source>
</evidence>
<dbReference type="GO" id="GO:0003677">
    <property type="term" value="F:DNA binding"/>
    <property type="evidence" value="ECO:0007669"/>
    <property type="project" value="InterPro"/>
</dbReference>
<dbReference type="GeneID" id="86048086"/>
<dbReference type="Gene3D" id="1.10.1740.10">
    <property type="match status" value="1"/>
</dbReference>
<dbReference type="Pfam" id="PF08281">
    <property type="entry name" value="Sigma70_r4_2"/>
    <property type="match status" value="1"/>
</dbReference>
<dbReference type="Proteomes" id="UP000003416">
    <property type="component" value="Unassembled WGS sequence"/>
</dbReference>
<dbReference type="InterPro" id="IPR007627">
    <property type="entry name" value="RNA_pol_sigma70_r2"/>
</dbReference>
<dbReference type="Pfam" id="PF04542">
    <property type="entry name" value="Sigma70_r2"/>
    <property type="match status" value="1"/>
</dbReference>
<dbReference type="HOGENOM" id="CLU_047691_4_0_10"/>
<dbReference type="SUPFAM" id="SSF88946">
    <property type="entry name" value="Sigma2 domain of RNA polymerase sigma factors"/>
    <property type="match status" value="1"/>
</dbReference>
<dbReference type="InterPro" id="IPR013249">
    <property type="entry name" value="RNA_pol_sigma70_r4_t2"/>
</dbReference>
<reference evidence="7 8" key="1">
    <citation type="submission" date="2011-02" db="EMBL/GenBank/DDBJ databases">
        <authorList>
            <person name="Weinstock G."/>
            <person name="Sodergren E."/>
            <person name="Clifton S."/>
            <person name="Fulton L."/>
            <person name="Fulton B."/>
            <person name="Courtney L."/>
            <person name="Fronick C."/>
            <person name="Harrison M."/>
            <person name="Strong C."/>
            <person name="Farmer C."/>
            <person name="Delahaunty K."/>
            <person name="Markovic C."/>
            <person name="Hall O."/>
            <person name="Minx P."/>
            <person name="Tomlinson C."/>
            <person name="Mitreva M."/>
            <person name="Hou S."/>
            <person name="Chen J."/>
            <person name="Wollam A."/>
            <person name="Pepin K.H."/>
            <person name="Johnson M."/>
            <person name="Bhonagiri V."/>
            <person name="Zhang X."/>
            <person name="Suruliraj S."/>
            <person name="Warren W."/>
            <person name="Chinwalla A."/>
            <person name="Mardis E.R."/>
            <person name="Wilson R.K."/>
        </authorList>
    </citation>
    <scope>NUCLEOTIDE SEQUENCE [LARGE SCALE GENOMIC DNA]</scope>
    <source>
        <strain evidence="7 8">YIT 12057</strain>
    </source>
</reference>
<dbReference type="Gene3D" id="1.10.10.10">
    <property type="entry name" value="Winged helix-like DNA-binding domain superfamily/Winged helix DNA-binding domain"/>
    <property type="match status" value="1"/>
</dbReference>
<proteinExistence type="inferred from homology"/>
<dbReference type="NCBIfam" id="TIGR02937">
    <property type="entry name" value="sigma70-ECF"/>
    <property type="match status" value="1"/>
</dbReference>
<organism evidence="7 8">
    <name type="scientific">Bacteroides fluxus YIT 12057</name>
    <dbReference type="NCBI Taxonomy" id="763034"/>
    <lineage>
        <taxon>Bacteria</taxon>
        <taxon>Pseudomonadati</taxon>
        <taxon>Bacteroidota</taxon>
        <taxon>Bacteroidia</taxon>
        <taxon>Bacteroidales</taxon>
        <taxon>Bacteroidaceae</taxon>
        <taxon>Bacteroides</taxon>
    </lineage>
</organism>
<keyword evidence="4" id="KW-0804">Transcription</keyword>
<feature type="domain" description="RNA polymerase sigma-70 region 2" evidence="5">
    <location>
        <begin position="23"/>
        <end position="85"/>
    </location>
</feature>
<gene>
    <name evidence="7" type="ORF">HMPREF9446_00259</name>
</gene>
<comment type="similarity">
    <text evidence="1">Belongs to the sigma-70 factor family. ECF subfamily.</text>
</comment>
<dbReference type="EMBL" id="AFBN01000005">
    <property type="protein sequence ID" value="EGF59712.1"/>
    <property type="molecule type" value="Genomic_DNA"/>
</dbReference>
<evidence type="ECO:0000256" key="4">
    <source>
        <dbReference type="ARBA" id="ARBA00023163"/>
    </source>
</evidence>
<keyword evidence="8" id="KW-1185">Reference proteome</keyword>
<dbReference type="InterPro" id="IPR036388">
    <property type="entry name" value="WH-like_DNA-bd_sf"/>
</dbReference>
<protein>
    <submittedName>
        <fullName evidence="7">RNA polymerase sigma-70 factor</fullName>
    </submittedName>
</protein>
<dbReference type="InterPro" id="IPR014284">
    <property type="entry name" value="RNA_pol_sigma-70_dom"/>
</dbReference>
<dbReference type="GO" id="GO:0006352">
    <property type="term" value="P:DNA-templated transcription initiation"/>
    <property type="evidence" value="ECO:0007669"/>
    <property type="project" value="InterPro"/>
</dbReference>